<dbReference type="Gene3D" id="2.60.40.1080">
    <property type="match status" value="2"/>
</dbReference>
<dbReference type="Pfam" id="PF02368">
    <property type="entry name" value="Big_2"/>
    <property type="match status" value="1"/>
</dbReference>
<evidence type="ECO:0000313" key="2">
    <source>
        <dbReference type="EMBL" id="MBC2397747.1"/>
    </source>
</evidence>
<dbReference type="EMBL" id="JAAZWO010000007">
    <property type="protein sequence ID" value="MBC2397747.1"/>
    <property type="molecule type" value="Genomic_DNA"/>
</dbReference>
<dbReference type="Proteomes" id="UP000563151">
    <property type="component" value="Unassembled WGS sequence"/>
</dbReference>
<dbReference type="SUPFAM" id="SSF48239">
    <property type="entry name" value="Terpenoid cyclases/Protein prenyltransferases"/>
    <property type="match status" value="3"/>
</dbReference>
<dbReference type="SMART" id="SM00635">
    <property type="entry name" value="BID_2"/>
    <property type="match status" value="2"/>
</dbReference>
<dbReference type="InterPro" id="IPR008964">
    <property type="entry name" value="Invasin/intimin_cell_adhesion"/>
</dbReference>
<dbReference type="Pfam" id="PF07554">
    <property type="entry name" value="FIVAR"/>
    <property type="match status" value="1"/>
</dbReference>
<dbReference type="InterPro" id="IPR008930">
    <property type="entry name" value="Terpenoid_cyclase/PrenylTrfase"/>
</dbReference>
<name>A0A923E9K9_CLOTT</name>
<accession>A0A923E9K9</accession>
<proteinExistence type="predicted"/>
<keyword evidence="3" id="KW-1185">Reference proteome</keyword>
<dbReference type="Pfam" id="PF14478">
    <property type="entry name" value="DUF4430"/>
    <property type="match status" value="2"/>
</dbReference>
<protein>
    <submittedName>
        <fullName evidence="2">DUF4430 domain-containing protein</fullName>
    </submittedName>
</protein>
<dbReference type="Gene3D" id="1.50.10.20">
    <property type="match status" value="3"/>
</dbReference>
<dbReference type="InterPro" id="IPR027954">
    <property type="entry name" value="Transcobalamin-like_C"/>
</dbReference>
<reference evidence="2 3" key="1">
    <citation type="submission" date="2020-04" db="EMBL/GenBank/DDBJ databases">
        <title>Genomic insights into acetone-butanol-ethanol (ABE) fermentation by sequencing solventogenic clostridia strains.</title>
        <authorList>
            <person name="Brown S."/>
        </authorList>
    </citation>
    <scope>NUCLEOTIDE SEQUENCE [LARGE SCALE GENOMIC DNA]</scope>
    <source>
        <strain evidence="2 3">DJ011</strain>
    </source>
</reference>
<organism evidence="2 3">
    <name type="scientific">Clostridium tetanomorphum</name>
    <dbReference type="NCBI Taxonomy" id="1553"/>
    <lineage>
        <taxon>Bacteria</taxon>
        <taxon>Bacillati</taxon>
        <taxon>Bacillota</taxon>
        <taxon>Clostridia</taxon>
        <taxon>Eubacteriales</taxon>
        <taxon>Clostridiaceae</taxon>
        <taxon>Clostridium</taxon>
    </lineage>
</organism>
<dbReference type="Gene3D" id="1.20.1270.90">
    <property type="entry name" value="AF1782-like"/>
    <property type="match status" value="1"/>
</dbReference>
<feature type="domain" description="BIG2" evidence="1">
    <location>
        <begin position="1624"/>
        <end position="1701"/>
    </location>
</feature>
<comment type="caution">
    <text evidence="2">The sequence shown here is derived from an EMBL/GenBank/DDBJ whole genome shotgun (WGS) entry which is preliminary data.</text>
</comment>
<sequence>MKKNYKKIVSFLLTFLMLLSSFNFGILKDSKVFAEGNKKTNVNVAVVGMYNEILFAPSKIILEGDNPTAEDALKATRLKTEIKDNGWIESIAEQKNGVDDGYYSNSSGWMYKVNFMMPNDVAKTQNVKDGDYVFFYYAKSSQDLIPSYDSYQNDFVNVNVKVFNKDKNNILNDKIIMLKNQPVHFALRNALKMAKIQGVTFDIDSGYTMTEDGTMYNFIINNESSSINRFNENIIENENIIIYENDGLIPTVAKTTVSSKEISKNEELNINVEKISISDEGDYKYIPAEGATVHFGDKIVATDKDGKVTIKGENAGEFEVWANGKDIIPTDKEKVVIKEQSNIGDDSEKNNIKVKVRIEANDHTIIPEKEIEVNNFDLKAYGAAENSKDITAVHAIIKALENENIDCKDNNKFNSNGCTFIDNIAGVRQGSLSSKDGWMYYINNNYAPDYMNKVNIKDGDNVVVFFQEDYEKNTYSYFDKNVIKVKSGENINLKLLGSKYDVNTNESKEVGINDAKILVDNKDYIVNGKYINTDKEGNVTFKFDKEGTYEISAVRFNKDTNRRDISRPYCKVVVEKGNKIVDKTFLVNSIDEGEKILNAAKIGSGVGEYSQGAKNLLQKSIDEAKSVLNKEGLTTDDVNTANTKLQNAILKFKESINKDENLQNVIDNALSYYETWKDNSFKSLDFITSMALRRAGVDTDKLLSKVNIYGMEGLHNNARNVMNIIGVGKNPKNYRDKDYTKLLINYNYEKENTSEYIAKAIIAMDMAEVQYDKEKVIGALLSKAHNEGDGKISFGAITPGYWDDFMEEQTEDEYTPYIDHTAWSLIALSNHKDIKNTTEVIEGIKKYLKSKQDKNGLIESSSDTALTIQGLICLGEDTKSDYWCVKDGDKKISMVDGMLKCKKDNQFMLQPNSGITSDLATAHVLAALVDLNTMSSMYKKLKYEDISVPVKVQVYGENQVYNGGKLNLEAKAFDYNNVVIKDAAISWKSSDEKIATVKNGVVQALKEGEVEITAYITGSEGIKDSIKIKITIPPQIDYSDRLNKEIEFLKNHYMAYGKYEFLASSSAVLAGVDKNIVKENIYRYSRNSTALQVSKTIIALLGAGLDPRNDRVKDVEVNLIEVLEKAQMLDGINKGKFIVNEAMDQNSIETQAYCIIALDLAEGKYDKESAIKALLNMLNDSNYKETDSSYKYIKTEALAATALAKHKDILGVENKINELITFFKDNQNEDGAFDMKAGSTFVNSPAATGAVVQALLSNNIDPLSWQWSKNGKTILDGMLKSKFEGRDASTSGYSQGEGLGFENSEASYYAFSALVQMLNKKPIYDMIKENIKDNLEEEKPKDYTLIMNESIDKIISKNLLLNNDWYAVELNKAGKEVSKGYLGKVTKQIVDAKGQLSNDTEYAKKIISILAAGGDPTNVGGYNLVEKIYNGDLNQGLNAYVFGLIALDSGNFNIPKESKWNRETLIQTILEGKTKDNGWTFFGSSADPDATAMTISALAPYYNSKKEVKEVIDNALITLSNMQTLTGGFKSGGSENSNSISMVILALSSLNIDLAIDSRFIKNHNTAIDALMKYKTEEGTFGFRDNKYNELATEQALRALVAYKNFKEGKGSIYKFNFIPSKVEVENILLDKTLVELKVGESLKLNVTILPENSTNKKMIWTSNNTKIAMVDENGNVTALGEGEVIIKVASENGKFAQCRVNVKAKGEVIPQGLEIKNLTNIKEFKLNSDAKITVQAINNSKEDKNVTLIVGLFDKNGRLTNYVAVKQNIESGKNVELDGILKLPKEGEYEVKAFVWDSLEEMNYLSNIIEIPVR</sequence>
<dbReference type="InterPro" id="IPR003343">
    <property type="entry name" value="Big_2"/>
</dbReference>
<feature type="domain" description="BIG2" evidence="1">
    <location>
        <begin position="948"/>
        <end position="1026"/>
    </location>
</feature>
<dbReference type="SUPFAM" id="SSF49373">
    <property type="entry name" value="Invasin/intimin cell-adhesion fragments"/>
    <property type="match status" value="2"/>
</dbReference>
<dbReference type="Gene3D" id="2.170.130.30">
    <property type="match status" value="1"/>
</dbReference>
<gene>
    <name evidence="2" type="ORF">HGG79_08160</name>
</gene>
<dbReference type="CDD" id="cd00688">
    <property type="entry name" value="ISOPREN_C2_like"/>
    <property type="match status" value="1"/>
</dbReference>
<evidence type="ECO:0000259" key="1">
    <source>
        <dbReference type="SMART" id="SM00635"/>
    </source>
</evidence>
<dbReference type="RefSeq" id="WP_173680030.1">
    <property type="nucleotide sequence ID" value="NZ_JAAZWO010000007.1"/>
</dbReference>
<evidence type="ECO:0000313" key="3">
    <source>
        <dbReference type="Proteomes" id="UP000563151"/>
    </source>
</evidence>